<keyword evidence="1" id="KW-1133">Transmembrane helix</keyword>
<feature type="transmembrane region" description="Helical" evidence="1">
    <location>
        <begin position="80"/>
        <end position="105"/>
    </location>
</feature>
<evidence type="ECO:0000313" key="3">
    <source>
        <dbReference type="Proteomes" id="UP000627521"/>
    </source>
</evidence>
<protein>
    <submittedName>
        <fullName evidence="2">Uncharacterized protein</fullName>
    </submittedName>
</protein>
<organism evidence="2 3">
    <name type="scientific">Olleya marilimosa</name>
    <dbReference type="NCBI Taxonomy" id="272164"/>
    <lineage>
        <taxon>Bacteria</taxon>
        <taxon>Pseudomonadati</taxon>
        <taxon>Bacteroidota</taxon>
        <taxon>Flavobacteriia</taxon>
        <taxon>Flavobacteriales</taxon>
        <taxon>Flavobacteriaceae</taxon>
    </lineage>
</organism>
<dbReference type="EMBL" id="JACXXH010000007">
    <property type="protein sequence ID" value="MBD3864372.1"/>
    <property type="molecule type" value="Genomic_DNA"/>
</dbReference>
<evidence type="ECO:0000256" key="1">
    <source>
        <dbReference type="SAM" id="Phobius"/>
    </source>
</evidence>
<sequence length="205" mass="23453">MQKLKIFYTYVIVSSILTLFNNGFIVLNLSAIVCVLGIVVSILFFAKKFNFYYLAILWIVAQIPYVAYQNDIFDLSQFLHFHLAITIGQLSVGVNAQVILLGLVIKDILLSRYLFKTVTFNAYFENDLLKREDFYSFIPIDVKSKKLIGVSEIVIENVAYTNIQFVPLQEQQVKKASIVMSSFNKEHTIKATVQYSITKSYTTIS</sequence>
<gene>
    <name evidence="2" type="ORF">IEG06_13010</name>
</gene>
<dbReference type="RefSeq" id="WP_191101631.1">
    <property type="nucleotide sequence ID" value="NZ_JACXXH010000007.1"/>
</dbReference>
<reference evidence="2 3" key="1">
    <citation type="submission" date="2020-09" db="EMBL/GenBank/DDBJ databases">
        <title>Bacillus nautilus sp. nov., Chryseoglobus crepusculi sp. nov, and Psychrobacter noctis sp. nov., isolated from deep-sea sponges from the equatorial Atlantic.</title>
        <authorList>
            <person name="Stennett H.L."/>
            <person name="Williams S.E."/>
        </authorList>
    </citation>
    <scope>NUCLEOTIDE SEQUENCE [LARGE SCALE GENOMIC DNA]</scope>
    <source>
        <strain evidence="2 3">28M-24</strain>
    </source>
</reference>
<dbReference type="Proteomes" id="UP000627521">
    <property type="component" value="Unassembled WGS sequence"/>
</dbReference>
<name>A0ABR8M2A8_9FLAO</name>
<keyword evidence="1" id="KW-0472">Membrane</keyword>
<keyword evidence="1" id="KW-0812">Transmembrane</keyword>
<feature type="transmembrane region" description="Helical" evidence="1">
    <location>
        <begin position="51"/>
        <end position="68"/>
    </location>
</feature>
<accession>A0ABR8M2A8</accession>
<evidence type="ECO:0000313" key="2">
    <source>
        <dbReference type="EMBL" id="MBD3864372.1"/>
    </source>
</evidence>
<keyword evidence="3" id="KW-1185">Reference proteome</keyword>
<proteinExistence type="predicted"/>
<feature type="transmembrane region" description="Helical" evidence="1">
    <location>
        <begin position="24"/>
        <end position="44"/>
    </location>
</feature>
<comment type="caution">
    <text evidence="2">The sequence shown here is derived from an EMBL/GenBank/DDBJ whole genome shotgun (WGS) entry which is preliminary data.</text>
</comment>